<feature type="compositionally biased region" description="Basic and acidic residues" evidence="1">
    <location>
        <begin position="88"/>
        <end position="104"/>
    </location>
</feature>
<evidence type="ECO:0000256" key="1">
    <source>
        <dbReference type="SAM" id="MobiDB-lite"/>
    </source>
</evidence>
<accession>A0A4Y1REV5</accession>
<proteinExistence type="predicted"/>
<feature type="region of interest" description="Disordered" evidence="1">
    <location>
        <begin position="548"/>
        <end position="573"/>
    </location>
</feature>
<feature type="region of interest" description="Disordered" evidence="1">
    <location>
        <begin position="58"/>
        <end position="105"/>
    </location>
</feature>
<evidence type="ECO:0000313" key="3">
    <source>
        <dbReference type="EMBL" id="BBH02789.1"/>
    </source>
</evidence>
<feature type="compositionally biased region" description="Low complexity" evidence="1">
    <location>
        <begin position="548"/>
        <end position="558"/>
    </location>
</feature>
<sequence>MRGGRFRVQKLRSVVIEDIRYADCSPLVPYKTKSNVEQPTKYPEPHKVRIVEQEAMKDVGDFSEPEAAKKGKGKTVADAPKKGKAARSSKDKEVAKPEAPEKVKATRKWLNLRHQRGLQGLHKVFKGSLRHQIGRGGSSSGDELRSVHSDEDDETVTRGKNSNTITMKQTNKTIEAVREYCLLSGKQVTFTRNEKYKLKAVCKAVSCPWQIYVAWKNPTDRSLVVKYYNPIIIVSEHLKTHKPQLTRAKIEALRIIEGTVAEHRKLQELWDLEEKNLGSTTKMHCEFVDGETVFKRLYICLEPLKRGFKMNYRPFIGLDACHLKGFYGGQLLTAIGIDPNNETWVLAYAVVEMETRESWTWFIDLLAKDVDINNLCESFNNSIKTTRDKAIITMLEMISGLVVLNIKWMQEEVTNMWWIWIITLVLAESGSCQAFLVLMELLPYITNELWEKTNQTAIKPLAYTRQPGRPRNVRIIGAEERIDKTGKKWLGRQGVVFVAQLAITKPLTIGIYLKRKNHYQGDEAKAVARVRRKLAYARVKAAPAAKKAALNASKPNAAETARIGLRASKRQRT</sequence>
<name>A0A4Y1REV5_PRUDU</name>
<evidence type="ECO:0000259" key="2">
    <source>
        <dbReference type="Pfam" id="PF10551"/>
    </source>
</evidence>
<dbReference type="AlphaFoldDB" id="A0A4Y1REV5"/>
<gene>
    <name evidence="3" type="ORF">Prudu_013469</name>
</gene>
<organism evidence="3">
    <name type="scientific">Prunus dulcis</name>
    <name type="common">Almond</name>
    <name type="synonym">Amygdalus dulcis</name>
    <dbReference type="NCBI Taxonomy" id="3755"/>
    <lineage>
        <taxon>Eukaryota</taxon>
        <taxon>Viridiplantae</taxon>
        <taxon>Streptophyta</taxon>
        <taxon>Embryophyta</taxon>
        <taxon>Tracheophyta</taxon>
        <taxon>Spermatophyta</taxon>
        <taxon>Magnoliopsida</taxon>
        <taxon>eudicotyledons</taxon>
        <taxon>Gunneridae</taxon>
        <taxon>Pentapetalae</taxon>
        <taxon>rosids</taxon>
        <taxon>fabids</taxon>
        <taxon>Rosales</taxon>
        <taxon>Rosaceae</taxon>
        <taxon>Amygdaloideae</taxon>
        <taxon>Amygdaleae</taxon>
        <taxon>Prunus</taxon>
    </lineage>
</organism>
<feature type="domain" description="MULE transposase" evidence="2">
    <location>
        <begin position="316"/>
        <end position="394"/>
    </location>
</feature>
<dbReference type="Pfam" id="PF10551">
    <property type="entry name" value="MULE"/>
    <property type="match status" value="1"/>
</dbReference>
<dbReference type="PANTHER" id="PTHR31973">
    <property type="entry name" value="POLYPROTEIN, PUTATIVE-RELATED"/>
    <property type="match status" value="1"/>
</dbReference>
<protein>
    <recommendedName>
        <fullName evidence="2">MULE transposase domain-containing protein</fullName>
    </recommendedName>
</protein>
<dbReference type="PANTHER" id="PTHR31973:SF187">
    <property type="entry name" value="MUTATOR TRANSPOSASE MUDRA PROTEIN"/>
    <property type="match status" value="1"/>
</dbReference>
<feature type="region of interest" description="Disordered" evidence="1">
    <location>
        <begin position="129"/>
        <end position="164"/>
    </location>
</feature>
<dbReference type="InterPro" id="IPR018289">
    <property type="entry name" value="MULE_transposase_dom"/>
</dbReference>
<dbReference type="EMBL" id="AP019301">
    <property type="protein sequence ID" value="BBH02789.1"/>
    <property type="molecule type" value="Genomic_DNA"/>
</dbReference>
<reference evidence="3" key="1">
    <citation type="journal article" date="2019" name="Science">
        <title>Mutation of a bHLH transcription factor allowed almond domestication.</title>
        <authorList>
            <person name="Sanchez-Perez R."/>
            <person name="Pavan S."/>
            <person name="Mazzeo R."/>
            <person name="Moldovan C."/>
            <person name="Aiese Cigliano R."/>
            <person name="Del Cueto J."/>
            <person name="Ricciardi F."/>
            <person name="Lotti C."/>
            <person name="Ricciardi L."/>
            <person name="Dicenta F."/>
            <person name="Lopez-Marques R.L."/>
            <person name="Lindberg Moller B."/>
        </authorList>
    </citation>
    <scope>NUCLEOTIDE SEQUENCE</scope>
</reference>